<evidence type="ECO:0000256" key="1">
    <source>
        <dbReference type="ARBA" id="ARBA00010049"/>
    </source>
</evidence>
<feature type="chain" id="PRO_5035427157" evidence="3">
    <location>
        <begin position="23"/>
        <end position="157"/>
    </location>
</feature>
<protein>
    <submittedName>
        <fullName evidence="4">Uncharacterized protein</fullName>
    </submittedName>
</protein>
<comment type="caution">
    <text evidence="4">The sequence shown here is derived from an EMBL/GenBank/DDBJ whole genome shotgun (WGS) entry which is preliminary data.</text>
</comment>
<dbReference type="InterPro" id="IPR006041">
    <property type="entry name" value="Pollen_Ole_e1_allergen"/>
</dbReference>
<dbReference type="EMBL" id="VOIH02000008">
    <property type="protein sequence ID" value="KAF3441033.1"/>
    <property type="molecule type" value="Genomic_DNA"/>
</dbReference>
<comment type="similarity">
    <text evidence="1">Belongs to the Ole e I family.</text>
</comment>
<dbReference type="Proteomes" id="UP000796880">
    <property type="component" value="Unassembled WGS sequence"/>
</dbReference>
<dbReference type="InterPro" id="IPR006040">
    <property type="entry name" value="Allergen_Ole_e_I_CS"/>
</dbReference>
<name>A0A8K0E6U9_9ROSA</name>
<dbReference type="PROSITE" id="PS00925">
    <property type="entry name" value="OLEEI"/>
    <property type="match status" value="1"/>
</dbReference>
<dbReference type="OrthoDB" id="1896520at2759"/>
<sequence length="157" mass="17649">MAMARLILLFALCVAPAPLVYGQPFHIQGRVYCDTCRFGFETEAITHIEAATVELQCINRTNLQVMYSAKAKTDSKGTYDFVVEKDQQDQMCNCNLVHSPEEECREESPGRNKATALLTADNGVVNKFHKVNSMGFFKKQALPICKTLRAKYFASEE</sequence>
<gene>
    <name evidence="4" type="ORF">FNV43_RR19319</name>
</gene>
<dbReference type="AlphaFoldDB" id="A0A8K0E6U9"/>
<keyword evidence="5" id="KW-1185">Reference proteome</keyword>
<evidence type="ECO:0000256" key="2">
    <source>
        <dbReference type="ARBA" id="ARBA00023157"/>
    </source>
</evidence>
<evidence type="ECO:0000256" key="3">
    <source>
        <dbReference type="SAM" id="SignalP"/>
    </source>
</evidence>
<dbReference type="Pfam" id="PF01190">
    <property type="entry name" value="Pollen_Ole_e_1"/>
    <property type="match status" value="1"/>
</dbReference>
<dbReference type="GO" id="GO:0005615">
    <property type="term" value="C:extracellular space"/>
    <property type="evidence" value="ECO:0007669"/>
    <property type="project" value="InterPro"/>
</dbReference>
<evidence type="ECO:0000313" key="4">
    <source>
        <dbReference type="EMBL" id="KAF3441033.1"/>
    </source>
</evidence>
<keyword evidence="3" id="KW-0732">Signal</keyword>
<proteinExistence type="inferred from homology"/>
<accession>A0A8K0E6U9</accession>
<dbReference type="PANTHER" id="PTHR31614">
    <property type="entry name" value="PROTEIN DOWNSTREAM OF FLC-RELATED"/>
    <property type="match status" value="1"/>
</dbReference>
<organism evidence="4 5">
    <name type="scientific">Rhamnella rubrinervis</name>
    <dbReference type="NCBI Taxonomy" id="2594499"/>
    <lineage>
        <taxon>Eukaryota</taxon>
        <taxon>Viridiplantae</taxon>
        <taxon>Streptophyta</taxon>
        <taxon>Embryophyta</taxon>
        <taxon>Tracheophyta</taxon>
        <taxon>Spermatophyta</taxon>
        <taxon>Magnoliopsida</taxon>
        <taxon>eudicotyledons</taxon>
        <taxon>Gunneridae</taxon>
        <taxon>Pentapetalae</taxon>
        <taxon>rosids</taxon>
        <taxon>fabids</taxon>
        <taxon>Rosales</taxon>
        <taxon>Rhamnaceae</taxon>
        <taxon>rhamnoid group</taxon>
        <taxon>Rhamneae</taxon>
        <taxon>Rhamnella</taxon>
    </lineage>
</organism>
<dbReference type="PANTHER" id="PTHR31614:SF40">
    <property type="entry name" value="PROTEIN DOWNSTREAM OF FLC"/>
    <property type="match status" value="1"/>
</dbReference>
<feature type="signal peptide" evidence="3">
    <location>
        <begin position="1"/>
        <end position="22"/>
    </location>
</feature>
<keyword evidence="2" id="KW-1015">Disulfide bond</keyword>
<reference evidence="4" key="1">
    <citation type="submission" date="2020-03" db="EMBL/GenBank/DDBJ databases">
        <title>A high-quality chromosome-level genome assembly of a woody plant with both climbing and erect habits, Rhamnella rubrinervis.</title>
        <authorList>
            <person name="Lu Z."/>
            <person name="Yang Y."/>
            <person name="Zhu X."/>
            <person name="Sun Y."/>
        </authorList>
    </citation>
    <scope>NUCLEOTIDE SEQUENCE</scope>
    <source>
        <strain evidence="4">BYM</strain>
        <tissue evidence="4">Leaf</tissue>
    </source>
</reference>
<evidence type="ECO:0000313" key="5">
    <source>
        <dbReference type="Proteomes" id="UP000796880"/>
    </source>
</evidence>